<dbReference type="Pfam" id="PF22028">
    <property type="entry name" value="DUF6934"/>
    <property type="match status" value="1"/>
</dbReference>
<sequence>MKLPKYPLASSDKLMTFEFTSEGQKGLIEKLVRFQETNVKNVYNLAFGDKDLTTGDIDDKVISNNGDSEKVLATVAATLYAFTDKYPNAWIYATGSTKSRTRLYRMGITKFLSEVTEDFEVLGEKDEDWFPFKKNVEYDGFLVRRKTKK</sequence>
<reference evidence="1 2" key="1">
    <citation type="journal article" date="2016" name="J. Zhejiang Univ. Sci. B">
        <title>Antibiotic resistance mechanisms of Myroides sp.</title>
        <authorList>
            <person name="Hu S."/>
            <person name="Yuan S."/>
            <person name="Qu H."/>
            <person name="Jiang T."/>
            <person name="Zhou Y."/>
            <person name="Wang M."/>
            <person name="Ming D."/>
        </authorList>
    </citation>
    <scope>NUCLEOTIDE SEQUENCE [LARGE SCALE GENOMIC DNA]</scope>
    <source>
        <strain evidence="1 2">PR63039</strain>
    </source>
</reference>
<organism evidence="1 2">
    <name type="scientific">Myroides odoratimimus</name>
    <dbReference type="NCBI Taxonomy" id="76832"/>
    <lineage>
        <taxon>Bacteria</taxon>
        <taxon>Pseudomonadati</taxon>
        <taxon>Bacteroidota</taxon>
        <taxon>Flavobacteriia</taxon>
        <taxon>Flavobacteriales</taxon>
        <taxon>Flavobacteriaceae</taxon>
        <taxon>Myroides</taxon>
    </lineage>
</organism>
<dbReference type="InterPro" id="IPR053865">
    <property type="entry name" value="DUF6934"/>
</dbReference>
<evidence type="ECO:0000313" key="1">
    <source>
        <dbReference type="EMBL" id="ALU26624.1"/>
    </source>
</evidence>
<gene>
    <name evidence="1" type="ORF">AS202_10900</name>
</gene>
<protein>
    <submittedName>
        <fullName evidence="1">Uncharacterized protein</fullName>
    </submittedName>
</protein>
<evidence type="ECO:0000313" key="2">
    <source>
        <dbReference type="Proteomes" id="UP000069030"/>
    </source>
</evidence>
<dbReference type="GeneID" id="66849447"/>
<dbReference type="Proteomes" id="UP000069030">
    <property type="component" value="Chromosome"/>
</dbReference>
<accession>A0AAI8C5P6</accession>
<dbReference type="EMBL" id="CP013690">
    <property type="protein sequence ID" value="ALU26624.1"/>
    <property type="molecule type" value="Genomic_DNA"/>
</dbReference>
<name>A0AAI8C5P6_9FLAO</name>
<dbReference type="KEGG" id="mod:AS202_10900"/>
<dbReference type="AlphaFoldDB" id="A0AAI8C5P6"/>
<dbReference type="RefSeq" id="WP_041321170.1">
    <property type="nucleotide sequence ID" value="NZ_CP013690.1"/>
</dbReference>
<proteinExistence type="predicted"/>